<accession>A0A964XRT4</accession>
<protein>
    <submittedName>
        <fullName evidence="1">DUF1580 domain-containing protein</fullName>
    </submittedName>
</protein>
<dbReference type="EMBL" id="RGET01000004">
    <property type="protein sequence ID" value="NBN87587.1"/>
    <property type="molecule type" value="Genomic_DNA"/>
</dbReference>
<proteinExistence type="predicted"/>
<sequence length="73" mass="7998">MSVNILTETLMSLPDACSAFPLRKVSLPTLYRWHSTGHRGVILETAKVGGRRVTSAEAIQRFLTAINGGQKDE</sequence>
<evidence type="ECO:0000313" key="2">
    <source>
        <dbReference type="Proteomes" id="UP000713222"/>
    </source>
</evidence>
<name>A0A964XRT4_9PROT</name>
<organism evidence="1 2">
    <name type="scientific">Candidatus Fonsibacter lacus</name>
    <dbReference type="NCBI Taxonomy" id="2576439"/>
    <lineage>
        <taxon>Bacteria</taxon>
        <taxon>Pseudomonadati</taxon>
        <taxon>Pseudomonadota</taxon>
        <taxon>Alphaproteobacteria</taxon>
        <taxon>Candidatus Pelagibacterales</taxon>
        <taxon>Candidatus Pelagibacterales incertae sedis</taxon>
        <taxon>Candidatus Fonsibacter</taxon>
    </lineage>
</organism>
<dbReference type="Pfam" id="PF07618">
    <property type="entry name" value="DUF1580"/>
    <property type="match status" value="1"/>
</dbReference>
<comment type="caution">
    <text evidence="1">The sequence shown here is derived from an EMBL/GenBank/DDBJ whole genome shotgun (WGS) entry which is preliminary data.</text>
</comment>
<dbReference type="Proteomes" id="UP000713222">
    <property type="component" value="Unassembled WGS sequence"/>
</dbReference>
<gene>
    <name evidence="1" type="ORF">EBV32_00615</name>
</gene>
<reference evidence="1" key="1">
    <citation type="submission" date="2018-10" db="EMBL/GenBank/DDBJ databases">
        <title>Iterative Subtractive Binning of Freshwater Chronoseries Metagenomes Recovers Nearly Complete Genomes from over Four Hundred Novel Species.</title>
        <authorList>
            <person name="Rodriguez-R L.M."/>
            <person name="Tsementzi D."/>
            <person name="Luo C."/>
            <person name="Konstantinidis K.T."/>
        </authorList>
    </citation>
    <scope>NUCLEOTIDE SEQUENCE</scope>
    <source>
        <strain evidence="1">WB7_6_001</strain>
    </source>
</reference>
<evidence type="ECO:0000313" key="1">
    <source>
        <dbReference type="EMBL" id="NBN87587.1"/>
    </source>
</evidence>
<dbReference type="InterPro" id="IPR011474">
    <property type="entry name" value="DUF1580"/>
</dbReference>
<dbReference type="AlphaFoldDB" id="A0A964XRT4"/>